<evidence type="ECO:0000313" key="2">
    <source>
        <dbReference type="EMBL" id="KAG0486030.1"/>
    </source>
</evidence>
<proteinExistence type="predicted"/>
<protein>
    <submittedName>
        <fullName evidence="2">Uncharacterized protein</fullName>
    </submittedName>
</protein>
<dbReference type="EMBL" id="JADCNM010000004">
    <property type="protein sequence ID" value="KAG0486030.1"/>
    <property type="molecule type" value="Genomic_DNA"/>
</dbReference>
<accession>A0A835RDK0</accession>
<comment type="caution">
    <text evidence="2">The sequence shown here is derived from an EMBL/GenBank/DDBJ whole genome shotgun (WGS) entry which is preliminary data.</text>
</comment>
<feature type="region of interest" description="Disordered" evidence="1">
    <location>
        <begin position="1"/>
        <end position="39"/>
    </location>
</feature>
<evidence type="ECO:0000313" key="3">
    <source>
        <dbReference type="Proteomes" id="UP000639772"/>
    </source>
</evidence>
<gene>
    <name evidence="2" type="ORF">HPP92_008125</name>
</gene>
<evidence type="ECO:0000256" key="1">
    <source>
        <dbReference type="SAM" id="MobiDB-lite"/>
    </source>
</evidence>
<reference evidence="2 3" key="1">
    <citation type="journal article" date="2020" name="Nat. Food">
        <title>A phased Vanilla planifolia genome enables genetic improvement of flavour and production.</title>
        <authorList>
            <person name="Hasing T."/>
            <person name="Tang H."/>
            <person name="Brym M."/>
            <person name="Khazi F."/>
            <person name="Huang T."/>
            <person name="Chambers A.H."/>
        </authorList>
    </citation>
    <scope>NUCLEOTIDE SEQUENCE [LARGE SCALE GENOMIC DNA]</scope>
    <source>
        <tissue evidence="2">Leaf</tissue>
    </source>
</reference>
<dbReference type="OrthoDB" id="1740221at2759"/>
<sequence length="107" mass="11848">MALKRATHTWPSVQCKAPTSRRVQRSLQNVGREPAWSAKRGKVPCERHLHMGWPILRDGGNPSDSAIWHELRKGVELKFSSRDVAVDGNVKWSGDVGGGPGKSYLFA</sequence>
<dbReference type="AlphaFoldDB" id="A0A835RDK0"/>
<organism evidence="2 3">
    <name type="scientific">Vanilla planifolia</name>
    <name type="common">Vanilla</name>
    <dbReference type="NCBI Taxonomy" id="51239"/>
    <lineage>
        <taxon>Eukaryota</taxon>
        <taxon>Viridiplantae</taxon>
        <taxon>Streptophyta</taxon>
        <taxon>Embryophyta</taxon>
        <taxon>Tracheophyta</taxon>
        <taxon>Spermatophyta</taxon>
        <taxon>Magnoliopsida</taxon>
        <taxon>Liliopsida</taxon>
        <taxon>Asparagales</taxon>
        <taxon>Orchidaceae</taxon>
        <taxon>Vanilloideae</taxon>
        <taxon>Vanilleae</taxon>
        <taxon>Vanilla</taxon>
    </lineage>
</organism>
<dbReference type="Proteomes" id="UP000639772">
    <property type="component" value="Unassembled WGS sequence"/>
</dbReference>
<name>A0A835RDK0_VANPL</name>